<evidence type="ECO:0000313" key="2">
    <source>
        <dbReference type="Proteomes" id="UP000516160"/>
    </source>
</evidence>
<name>A0A7G9W483_ALKCA</name>
<gene>
    <name evidence="1" type="ORF">HYG86_01275</name>
</gene>
<keyword evidence="2" id="KW-1185">Reference proteome</keyword>
<organism evidence="1 2">
    <name type="scientific">Alkalicella caledoniensis</name>
    <dbReference type="NCBI Taxonomy" id="2731377"/>
    <lineage>
        <taxon>Bacteria</taxon>
        <taxon>Bacillati</taxon>
        <taxon>Bacillota</taxon>
        <taxon>Clostridia</taxon>
        <taxon>Eubacteriales</taxon>
        <taxon>Proteinivoracaceae</taxon>
        <taxon>Alkalicella</taxon>
    </lineage>
</organism>
<dbReference type="Proteomes" id="UP000516160">
    <property type="component" value="Chromosome"/>
</dbReference>
<dbReference type="PROSITE" id="PS51257">
    <property type="entry name" value="PROKAR_LIPOPROTEIN"/>
    <property type="match status" value="1"/>
</dbReference>
<dbReference type="EMBL" id="CP058559">
    <property type="protein sequence ID" value="QNO13495.1"/>
    <property type="molecule type" value="Genomic_DNA"/>
</dbReference>
<sequence>MKKKGLKYLIVIQMFVIFLSACSNSIIITDSSLRAEENSKIKGGITIEEAMDYYLWEIEPSMGLRGNYFTGRYRIIDTIETSEKVTVYAWVISTWVDKKGNTISGGSGLHEIGFKKEGNSHIYENQQYIKVPEFPYVPQKVSDILSNDDGEIYSDLMAEIDKDIENYVKSQ</sequence>
<evidence type="ECO:0008006" key="3">
    <source>
        <dbReference type="Google" id="ProtNLM"/>
    </source>
</evidence>
<dbReference type="KEGG" id="acae:HYG86_01275"/>
<accession>A0A7G9W483</accession>
<proteinExistence type="predicted"/>
<reference evidence="1 2" key="1">
    <citation type="submission" date="2020-07" db="EMBL/GenBank/DDBJ databases">
        <title>Alkalicella. sp. LB2 genome.</title>
        <authorList>
            <person name="Postec A."/>
            <person name="Quemeneur M."/>
        </authorList>
    </citation>
    <scope>NUCLEOTIDE SEQUENCE [LARGE SCALE GENOMIC DNA]</scope>
    <source>
        <strain evidence="1 2">LB2</strain>
    </source>
</reference>
<protein>
    <recommendedName>
        <fullName evidence="3">Lipoprotein</fullName>
    </recommendedName>
</protein>
<evidence type="ECO:0000313" key="1">
    <source>
        <dbReference type="EMBL" id="QNO13495.1"/>
    </source>
</evidence>
<dbReference type="RefSeq" id="WP_213167163.1">
    <property type="nucleotide sequence ID" value="NZ_CP058559.1"/>
</dbReference>
<dbReference type="AlphaFoldDB" id="A0A7G9W483"/>